<evidence type="ECO:0008006" key="4">
    <source>
        <dbReference type="Google" id="ProtNLM"/>
    </source>
</evidence>
<dbReference type="GO" id="GO:0005506">
    <property type="term" value="F:iron ion binding"/>
    <property type="evidence" value="ECO:0007669"/>
    <property type="project" value="UniProtKB-ARBA"/>
</dbReference>
<reference evidence="2" key="2">
    <citation type="submission" date="2015-03" db="EMBL/GenBank/DDBJ databases">
        <title>Genome sequence of Pseudoalteromonas citrea.</title>
        <authorList>
            <person name="Xie B.-B."/>
            <person name="Rong J.-C."/>
            <person name="Qin Q.-L."/>
            <person name="Zhang Y.-Z."/>
        </authorList>
    </citation>
    <scope>NUCLEOTIDE SEQUENCE</scope>
    <source>
        <strain evidence="2">DSM 8771</strain>
    </source>
</reference>
<dbReference type="RefSeq" id="WP_010367385.1">
    <property type="nucleotide sequence ID" value="NZ_AHBZ03000027.1"/>
</dbReference>
<proteinExistence type="predicted"/>
<dbReference type="InterPro" id="IPR008775">
    <property type="entry name" value="Phytyl_CoA_dOase-like"/>
</dbReference>
<dbReference type="Gene3D" id="2.60.120.620">
    <property type="entry name" value="q2cbj1_9rhob like domain"/>
    <property type="match status" value="1"/>
</dbReference>
<reference evidence="2" key="1">
    <citation type="journal article" date="2012" name="J. Bacteriol.">
        <title>Genome sequences of type strains of seven species of the marine bacterium Pseudoalteromonas.</title>
        <authorList>
            <person name="Xie B.B."/>
            <person name="Shu Y.L."/>
            <person name="Qin Q.L."/>
            <person name="Rong J.C."/>
            <person name="Zhang X.Y."/>
            <person name="Chen X.L."/>
            <person name="Shi M."/>
            <person name="He H.L."/>
            <person name="Zhou B.C."/>
            <person name="Zhang Y.Z."/>
        </authorList>
    </citation>
    <scope>NUCLEOTIDE SEQUENCE</scope>
    <source>
        <strain evidence="2">DSM 8771</strain>
    </source>
</reference>
<dbReference type="Proteomes" id="UP000016487">
    <property type="component" value="Unassembled WGS sequence"/>
</dbReference>
<dbReference type="AlphaFoldDB" id="A0AAD4FPQ4"/>
<evidence type="ECO:0000313" key="2">
    <source>
        <dbReference type="EMBL" id="KAF7764209.1"/>
    </source>
</evidence>
<comment type="caution">
    <text evidence="2">The sequence shown here is derived from an EMBL/GenBank/DDBJ whole genome shotgun (WGS) entry which is preliminary data.</text>
</comment>
<name>A0AAD4FPQ4_9GAMM</name>
<dbReference type="Pfam" id="PF05721">
    <property type="entry name" value="PhyH"/>
    <property type="match status" value="1"/>
</dbReference>
<evidence type="ECO:0000256" key="1">
    <source>
        <dbReference type="ARBA" id="ARBA00001954"/>
    </source>
</evidence>
<gene>
    <name evidence="2" type="ORF">PCIT_b0145</name>
</gene>
<accession>A0AAD4FPQ4</accession>
<dbReference type="SUPFAM" id="SSF51197">
    <property type="entry name" value="Clavaminate synthase-like"/>
    <property type="match status" value="1"/>
</dbReference>
<dbReference type="PANTHER" id="PTHR20883:SF48">
    <property type="entry name" value="ECTOINE DIOXYGENASE"/>
    <property type="match status" value="1"/>
</dbReference>
<dbReference type="EMBL" id="AHBZ03000027">
    <property type="protein sequence ID" value="KAF7764209.1"/>
    <property type="molecule type" value="Genomic_DNA"/>
</dbReference>
<evidence type="ECO:0000313" key="3">
    <source>
        <dbReference type="Proteomes" id="UP000016487"/>
    </source>
</evidence>
<dbReference type="PANTHER" id="PTHR20883">
    <property type="entry name" value="PHYTANOYL-COA DIOXYGENASE DOMAIN CONTAINING 1"/>
    <property type="match status" value="1"/>
</dbReference>
<protein>
    <recommendedName>
        <fullName evidence="4">Phytanoyl-CoA dioxygenase</fullName>
    </recommendedName>
</protein>
<sequence>MKKSFKESGYTKLSNIFDKSIINRAYIESLELVEKIRAGKLNNSSSYKKDSVIRTINPHVFSPAIKELLTESRLGIEAATVTKSKSIQIWGSQLYVKLPQSTNSTVGLHTDFQYVKCFKNKVLTAWIPLNNITIKAGSLIYIPKSNSFSDSIEHLTDADCKDINKQREVIKNNLPSSYYWEEVISDTNIGDLFFHDHKTIHGSNPNMTLRPRIAIAVGLVTDSTEFEKKHDYFGYINQLSHKEVCPVIYEK</sequence>
<comment type="cofactor">
    <cofactor evidence="1">
        <name>Fe(2+)</name>
        <dbReference type="ChEBI" id="CHEBI:29033"/>
    </cofactor>
</comment>
<organism evidence="2 3">
    <name type="scientific">Pseudoalteromonas citrea</name>
    <dbReference type="NCBI Taxonomy" id="43655"/>
    <lineage>
        <taxon>Bacteria</taxon>
        <taxon>Pseudomonadati</taxon>
        <taxon>Pseudomonadota</taxon>
        <taxon>Gammaproteobacteria</taxon>
        <taxon>Alteromonadales</taxon>
        <taxon>Pseudoalteromonadaceae</taxon>
        <taxon>Pseudoalteromonas</taxon>
    </lineage>
</organism>
<dbReference type="GO" id="GO:0016706">
    <property type="term" value="F:2-oxoglutarate-dependent dioxygenase activity"/>
    <property type="evidence" value="ECO:0007669"/>
    <property type="project" value="UniProtKB-ARBA"/>
</dbReference>